<gene>
    <name evidence="2" type="ORF">IAD17_00520</name>
</gene>
<reference evidence="2" key="2">
    <citation type="journal article" date="2021" name="PeerJ">
        <title>Extensive microbial diversity within the chicken gut microbiome revealed by metagenomics and culture.</title>
        <authorList>
            <person name="Gilroy R."/>
            <person name="Ravi A."/>
            <person name="Getino M."/>
            <person name="Pursley I."/>
            <person name="Horton D.L."/>
            <person name="Alikhan N.F."/>
            <person name="Baker D."/>
            <person name="Gharbi K."/>
            <person name="Hall N."/>
            <person name="Watson M."/>
            <person name="Adriaenssens E.M."/>
            <person name="Foster-Nyarko E."/>
            <person name="Jarju S."/>
            <person name="Secka A."/>
            <person name="Antonio M."/>
            <person name="Oren A."/>
            <person name="Chaudhuri R.R."/>
            <person name="La Ragione R."/>
            <person name="Hildebrand F."/>
            <person name="Pallen M.J."/>
        </authorList>
    </citation>
    <scope>NUCLEOTIDE SEQUENCE</scope>
    <source>
        <strain evidence="2">ChiHjej12B11-29160</strain>
    </source>
</reference>
<dbReference type="AlphaFoldDB" id="A0A9D1HW09"/>
<dbReference type="Proteomes" id="UP000824078">
    <property type="component" value="Unassembled WGS sequence"/>
</dbReference>
<name>A0A9D1HW09_9ACTN</name>
<accession>A0A9D1HW09</accession>
<dbReference type="EMBL" id="DVMQ01000003">
    <property type="protein sequence ID" value="HIU23399.1"/>
    <property type="molecule type" value="Genomic_DNA"/>
</dbReference>
<dbReference type="InterPro" id="IPR029002">
    <property type="entry name" value="PLPC/GPLD1"/>
</dbReference>
<protein>
    <submittedName>
        <fullName evidence="2">Zinc dependent phospholipase C family protein</fullName>
    </submittedName>
</protein>
<dbReference type="Pfam" id="PF00882">
    <property type="entry name" value="Zn_dep_PLPC"/>
    <property type="match status" value="1"/>
</dbReference>
<reference evidence="2" key="1">
    <citation type="submission" date="2020-10" db="EMBL/GenBank/DDBJ databases">
        <authorList>
            <person name="Gilroy R."/>
        </authorList>
    </citation>
    <scope>NUCLEOTIDE SEQUENCE</scope>
    <source>
        <strain evidence="2">ChiHjej12B11-29160</strain>
    </source>
</reference>
<evidence type="ECO:0000259" key="1">
    <source>
        <dbReference type="Pfam" id="PF00882"/>
    </source>
</evidence>
<sequence>MPAIITHRLFGERAQKELPEGLIDGEEQLLAFLLGNQGPDPFFFRFSGIPRKLHASHELAHRMHNEHIYEAFQAMHTGVERLPVADSRIGRAFALGMLSHYALDRTVHPYVYAQQNDLISANVDLNDAENEVHAIIESDLDCWLLWQTRKVTVQEYPPAEILICTERIGRVAGALMSHVALTTFGIDLDVDEYPHAVNNMRQVYQLIEPAGSNRNQKIGKLERLFRRHSMLSSLAHPTKDLSADATANIEHFLWTNPFTGQQSNDSFNDRLKEALTDWEKLAEAFIHGGSMLANEIAGINYSGQRSQ</sequence>
<feature type="domain" description="Phospholipase C/D" evidence="1">
    <location>
        <begin position="6"/>
        <end position="141"/>
    </location>
</feature>
<evidence type="ECO:0000313" key="3">
    <source>
        <dbReference type="Proteomes" id="UP000824078"/>
    </source>
</evidence>
<evidence type="ECO:0000313" key="2">
    <source>
        <dbReference type="EMBL" id="HIU23399.1"/>
    </source>
</evidence>
<organism evidence="2 3">
    <name type="scientific">Candidatus Coprovicinus avistercoris</name>
    <dbReference type="NCBI Taxonomy" id="2840754"/>
    <lineage>
        <taxon>Bacteria</taxon>
        <taxon>Bacillati</taxon>
        <taxon>Actinomycetota</taxon>
        <taxon>Coriobacteriia</taxon>
        <taxon>Coriobacteriales</taxon>
        <taxon>Coriobacteriaceae</taxon>
        <taxon>Coriobacteriaceae incertae sedis</taxon>
        <taxon>Candidatus Coprovicinus</taxon>
    </lineage>
</organism>
<comment type="caution">
    <text evidence="2">The sequence shown here is derived from an EMBL/GenBank/DDBJ whole genome shotgun (WGS) entry which is preliminary data.</text>
</comment>
<proteinExistence type="predicted"/>